<gene>
    <name evidence="1" type="ORF">HMPREF1981_01483</name>
</gene>
<sequence>MILNLPDALSFQTGNRFKNKKLSYFCMNHCQRVNRQSGIVSNRVILPTLQLDRSAVGEIMGCFIARLMIKADNRCDLFYSFRILMPYKQNESLNT</sequence>
<dbReference type="Proteomes" id="UP000016496">
    <property type="component" value="Unassembled WGS sequence"/>
</dbReference>
<protein>
    <submittedName>
        <fullName evidence="1">Uncharacterized protein</fullName>
    </submittedName>
</protein>
<accession>U2C5D5</accession>
<proteinExistence type="predicted"/>
<evidence type="ECO:0000313" key="1">
    <source>
        <dbReference type="EMBL" id="ERI85684.1"/>
    </source>
</evidence>
<dbReference type="EMBL" id="AWSV01000081">
    <property type="protein sequence ID" value="ERI85684.1"/>
    <property type="molecule type" value="Genomic_DNA"/>
</dbReference>
<name>U2C5D5_9BACE</name>
<reference evidence="1 2" key="1">
    <citation type="submission" date="2013-08" db="EMBL/GenBank/DDBJ databases">
        <authorList>
            <person name="Weinstock G."/>
            <person name="Sodergren E."/>
            <person name="Wylie T."/>
            <person name="Fulton L."/>
            <person name="Fulton R."/>
            <person name="Fronick C."/>
            <person name="O'Laughlin M."/>
            <person name="Godfrey J."/>
            <person name="Miner T."/>
            <person name="Herter B."/>
            <person name="Appelbaum E."/>
            <person name="Cordes M."/>
            <person name="Lek S."/>
            <person name="Wollam A."/>
            <person name="Pepin K.H."/>
            <person name="Palsikar V.B."/>
            <person name="Mitreva M."/>
            <person name="Wilson R.K."/>
        </authorList>
    </citation>
    <scope>NUCLEOTIDE SEQUENCE [LARGE SCALE GENOMIC DNA]</scope>
    <source>
        <strain evidence="1 2">F0041</strain>
    </source>
</reference>
<comment type="caution">
    <text evidence="1">The sequence shown here is derived from an EMBL/GenBank/DDBJ whole genome shotgun (WGS) entry which is preliminary data.</text>
</comment>
<dbReference type="AlphaFoldDB" id="U2C5D5"/>
<evidence type="ECO:0000313" key="2">
    <source>
        <dbReference type="Proteomes" id="UP000016496"/>
    </source>
</evidence>
<organism evidence="1 2">
    <name type="scientific">Bacteroides pyogenes F0041</name>
    <dbReference type="NCBI Taxonomy" id="1321819"/>
    <lineage>
        <taxon>Bacteria</taxon>
        <taxon>Pseudomonadati</taxon>
        <taxon>Bacteroidota</taxon>
        <taxon>Bacteroidia</taxon>
        <taxon>Bacteroidales</taxon>
        <taxon>Bacteroidaceae</taxon>
        <taxon>Bacteroides</taxon>
    </lineage>
</organism>
<dbReference type="HOGENOM" id="CLU_2367018_0_0_10"/>